<accession>A0A0A9CSL4</accession>
<reference evidence="3" key="1">
    <citation type="submission" date="2014-09" db="EMBL/GenBank/DDBJ databases">
        <authorList>
            <person name="Magalhaes I.L.F."/>
            <person name="Oliveira U."/>
            <person name="Santos F.R."/>
            <person name="Vidigal T.H.D.A."/>
            <person name="Brescovit A.D."/>
            <person name="Santos A.J."/>
        </authorList>
    </citation>
    <scope>NUCLEOTIDE SEQUENCE</scope>
    <source>
        <tissue evidence="3">Shoot tissue taken approximately 20 cm above the soil surface</tissue>
    </source>
</reference>
<dbReference type="Gene3D" id="3.40.30.10">
    <property type="entry name" value="Glutaredoxin"/>
    <property type="match status" value="1"/>
</dbReference>
<dbReference type="InterPro" id="IPR003782">
    <property type="entry name" value="SCO1/SenC"/>
</dbReference>
<sequence length="52" mass="6073">MKTQEEGSDYLVDHSIVMYLMNPKMEFVKFYGKNYDTDSLAEGIIKEIKGHQ</sequence>
<comment type="similarity">
    <text evidence="1">Belongs to the SCO1/2 family.</text>
</comment>
<evidence type="ECO:0000256" key="2">
    <source>
        <dbReference type="PIRSR" id="PIRSR603782-1"/>
    </source>
</evidence>
<dbReference type="PANTHER" id="PTHR12151">
    <property type="entry name" value="ELECTRON TRANSPORT PROTIN SCO1/SENC FAMILY MEMBER"/>
    <property type="match status" value="1"/>
</dbReference>
<dbReference type="SUPFAM" id="SSF52833">
    <property type="entry name" value="Thioredoxin-like"/>
    <property type="match status" value="1"/>
</dbReference>
<protein>
    <submittedName>
        <fullName evidence="3">Uncharacterized protein</fullName>
    </submittedName>
</protein>
<dbReference type="GO" id="GO:0046872">
    <property type="term" value="F:metal ion binding"/>
    <property type="evidence" value="ECO:0007669"/>
    <property type="project" value="UniProtKB-KW"/>
</dbReference>
<reference evidence="3" key="2">
    <citation type="journal article" date="2015" name="Data Brief">
        <title>Shoot transcriptome of the giant reed, Arundo donax.</title>
        <authorList>
            <person name="Barrero R.A."/>
            <person name="Guerrero F.D."/>
            <person name="Moolhuijzen P."/>
            <person name="Goolsby J.A."/>
            <person name="Tidwell J."/>
            <person name="Bellgard S.E."/>
            <person name="Bellgard M.I."/>
        </authorList>
    </citation>
    <scope>NUCLEOTIDE SEQUENCE</scope>
    <source>
        <tissue evidence="3">Shoot tissue taken approximately 20 cm above the soil surface</tissue>
    </source>
</reference>
<dbReference type="InterPro" id="IPR036249">
    <property type="entry name" value="Thioredoxin-like_sf"/>
</dbReference>
<evidence type="ECO:0000313" key="3">
    <source>
        <dbReference type="EMBL" id="JAD79324.1"/>
    </source>
</evidence>
<dbReference type="EMBL" id="GBRH01218571">
    <property type="protein sequence ID" value="JAD79324.1"/>
    <property type="molecule type" value="Transcribed_RNA"/>
</dbReference>
<organism evidence="3">
    <name type="scientific">Arundo donax</name>
    <name type="common">Giant reed</name>
    <name type="synonym">Donax arundinaceus</name>
    <dbReference type="NCBI Taxonomy" id="35708"/>
    <lineage>
        <taxon>Eukaryota</taxon>
        <taxon>Viridiplantae</taxon>
        <taxon>Streptophyta</taxon>
        <taxon>Embryophyta</taxon>
        <taxon>Tracheophyta</taxon>
        <taxon>Spermatophyta</taxon>
        <taxon>Magnoliopsida</taxon>
        <taxon>Liliopsida</taxon>
        <taxon>Poales</taxon>
        <taxon>Poaceae</taxon>
        <taxon>PACMAD clade</taxon>
        <taxon>Arundinoideae</taxon>
        <taxon>Arundineae</taxon>
        <taxon>Arundo</taxon>
    </lineage>
</organism>
<proteinExistence type="inferred from homology"/>
<dbReference type="PANTHER" id="PTHR12151:SF5">
    <property type="entry name" value="AT19154P"/>
    <property type="match status" value="1"/>
</dbReference>
<keyword evidence="2" id="KW-0186">Copper</keyword>
<name>A0A0A9CSL4_ARUDO</name>
<dbReference type="GO" id="GO:0033617">
    <property type="term" value="P:mitochondrial respiratory chain complex IV assembly"/>
    <property type="evidence" value="ECO:0007669"/>
    <property type="project" value="TreeGrafter"/>
</dbReference>
<evidence type="ECO:0000256" key="1">
    <source>
        <dbReference type="ARBA" id="ARBA00010996"/>
    </source>
</evidence>
<dbReference type="GO" id="GO:0005739">
    <property type="term" value="C:mitochondrion"/>
    <property type="evidence" value="ECO:0007669"/>
    <property type="project" value="GOC"/>
</dbReference>
<keyword evidence="2" id="KW-0479">Metal-binding</keyword>
<dbReference type="AlphaFoldDB" id="A0A0A9CSL4"/>
<feature type="binding site" evidence="2">
    <location>
        <position position="14"/>
    </location>
    <ligand>
        <name>Cu cation</name>
        <dbReference type="ChEBI" id="CHEBI:23378"/>
    </ligand>
</feature>